<protein>
    <submittedName>
        <fullName evidence="5">LacI family transcriptional regulator</fullName>
    </submittedName>
</protein>
<dbReference type="CDD" id="cd06294">
    <property type="entry name" value="PBP1_MalR-like"/>
    <property type="match status" value="1"/>
</dbReference>
<dbReference type="RefSeq" id="WP_066331474.1">
    <property type="nucleotide sequence ID" value="NZ_LWSG01000012.1"/>
</dbReference>
<dbReference type="EMBL" id="LWSG01000012">
    <property type="protein sequence ID" value="OAS86838.1"/>
    <property type="molecule type" value="Genomic_DNA"/>
</dbReference>
<dbReference type="SMART" id="SM00354">
    <property type="entry name" value="HTH_LACI"/>
    <property type="match status" value="1"/>
</dbReference>
<dbReference type="SUPFAM" id="SSF47413">
    <property type="entry name" value="lambda repressor-like DNA-binding domains"/>
    <property type="match status" value="1"/>
</dbReference>
<evidence type="ECO:0000256" key="1">
    <source>
        <dbReference type="ARBA" id="ARBA00023015"/>
    </source>
</evidence>
<dbReference type="Pfam" id="PF00356">
    <property type="entry name" value="LacI"/>
    <property type="match status" value="1"/>
</dbReference>
<organism evidence="5 6">
    <name type="scientific">Metabacillus litoralis</name>
    <dbReference type="NCBI Taxonomy" id="152268"/>
    <lineage>
        <taxon>Bacteria</taxon>
        <taxon>Bacillati</taxon>
        <taxon>Bacillota</taxon>
        <taxon>Bacilli</taxon>
        <taxon>Bacillales</taxon>
        <taxon>Bacillaceae</taxon>
        <taxon>Metabacillus</taxon>
    </lineage>
</organism>
<evidence type="ECO:0000313" key="5">
    <source>
        <dbReference type="EMBL" id="OAS86838.1"/>
    </source>
</evidence>
<dbReference type="GO" id="GO:0003700">
    <property type="term" value="F:DNA-binding transcription factor activity"/>
    <property type="evidence" value="ECO:0007669"/>
    <property type="project" value="TreeGrafter"/>
</dbReference>
<dbReference type="PANTHER" id="PTHR30146:SF109">
    <property type="entry name" value="HTH-TYPE TRANSCRIPTIONAL REGULATOR GALS"/>
    <property type="match status" value="1"/>
</dbReference>
<dbReference type="Gene3D" id="1.10.260.40">
    <property type="entry name" value="lambda repressor-like DNA-binding domains"/>
    <property type="match status" value="1"/>
</dbReference>
<accession>A0A179T007</accession>
<dbReference type="SUPFAM" id="SSF53822">
    <property type="entry name" value="Periplasmic binding protein-like I"/>
    <property type="match status" value="1"/>
</dbReference>
<dbReference type="GO" id="GO:0000976">
    <property type="term" value="F:transcription cis-regulatory region binding"/>
    <property type="evidence" value="ECO:0007669"/>
    <property type="project" value="TreeGrafter"/>
</dbReference>
<dbReference type="CDD" id="cd01392">
    <property type="entry name" value="HTH_LacI"/>
    <property type="match status" value="1"/>
</dbReference>
<name>A0A179T007_9BACI</name>
<evidence type="ECO:0000313" key="6">
    <source>
        <dbReference type="Proteomes" id="UP000078534"/>
    </source>
</evidence>
<sequence length="340" mass="38127">MAVTIKDVAKVANVTPSTVSRVISNSPRISEKTKRKVRQAMEELGYLPNFKARSLANRSTQTIGLVMPNSTDKVFQNPFFPEVIRGISKIAHSMEYALHISTGETEEEIYEGLVRMVQSGRVDGVILLYSRINDNVMSFLEEKKFPYTIIGKPYLNSDEISHVDNDNFSAAKEVTKYLLKLGHKRIGFVAGSLNLMVTLERKRGYESALLDSDITINNDYIVHEEFLREGGQEAISELLSLKEPPTSLVVADDLMAFGMLNTLDEMGLRVPDDISIISFNNLLLSEVSRPPLTSVDINIYNLGLQSAKCLIEKIKQPDEPAKRIIIPYKVIERNSCKKLS</sequence>
<dbReference type="PANTHER" id="PTHR30146">
    <property type="entry name" value="LACI-RELATED TRANSCRIPTIONAL REPRESSOR"/>
    <property type="match status" value="1"/>
</dbReference>
<dbReference type="Pfam" id="PF13377">
    <property type="entry name" value="Peripla_BP_3"/>
    <property type="match status" value="1"/>
</dbReference>
<dbReference type="InterPro" id="IPR028082">
    <property type="entry name" value="Peripla_BP_I"/>
</dbReference>
<evidence type="ECO:0000256" key="2">
    <source>
        <dbReference type="ARBA" id="ARBA00023125"/>
    </source>
</evidence>
<dbReference type="Gene3D" id="3.40.50.2300">
    <property type="match status" value="2"/>
</dbReference>
<dbReference type="InterPro" id="IPR010982">
    <property type="entry name" value="Lambda_DNA-bd_dom_sf"/>
</dbReference>
<keyword evidence="2" id="KW-0238">DNA-binding</keyword>
<comment type="caution">
    <text evidence="5">The sequence shown here is derived from an EMBL/GenBank/DDBJ whole genome shotgun (WGS) entry which is preliminary data.</text>
</comment>
<dbReference type="STRING" id="152268.A6K24_04875"/>
<evidence type="ECO:0000259" key="4">
    <source>
        <dbReference type="PROSITE" id="PS50932"/>
    </source>
</evidence>
<keyword evidence="6" id="KW-1185">Reference proteome</keyword>
<reference evidence="6" key="1">
    <citation type="submission" date="2016-04" db="EMBL/GenBank/DDBJ databases">
        <authorList>
            <person name="Lyu Z."/>
            <person name="Lyu W."/>
        </authorList>
    </citation>
    <scope>NUCLEOTIDE SEQUENCE [LARGE SCALE GENOMIC DNA]</scope>
    <source>
        <strain evidence="6">C44</strain>
    </source>
</reference>
<dbReference type="OrthoDB" id="9788209at2"/>
<dbReference type="InterPro" id="IPR000843">
    <property type="entry name" value="HTH_LacI"/>
</dbReference>
<dbReference type="Proteomes" id="UP000078534">
    <property type="component" value="Unassembled WGS sequence"/>
</dbReference>
<evidence type="ECO:0000256" key="3">
    <source>
        <dbReference type="ARBA" id="ARBA00023163"/>
    </source>
</evidence>
<dbReference type="PROSITE" id="PS50932">
    <property type="entry name" value="HTH_LACI_2"/>
    <property type="match status" value="1"/>
</dbReference>
<feature type="domain" description="HTH lacI-type" evidence="4">
    <location>
        <begin position="3"/>
        <end position="57"/>
    </location>
</feature>
<dbReference type="InterPro" id="IPR046335">
    <property type="entry name" value="LacI/GalR-like_sensor"/>
</dbReference>
<dbReference type="AlphaFoldDB" id="A0A179T007"/>
<proteinExistence type="predicted"/>
<dbReference type="PROSITE" id="PS00356">
    <property type="entry name" value="HTH_LACI_1"/>
    <property type="match status" value="1"/>
</dbReference>
<gene>
    <name evidence="5" type="ORF">A6K24_04875</name>
</gene>
<keyword evidence="3" id="KW-0804">Transcription</keyword>
<keyword evidence="1" id="KW-0805">Transcription regulation</keyword>